<name>A0A1S8D6V7_9PROT</name>
<dbReference type="Proteomes" id="UP000054844">
    <property type="component" value="Unassembled WGS sequence"/>
</dbReference>
<evidence type="ECO:0000256" key="6">
    <source>
        <dbReference type="ARBA" id="ARBA00022833"/>
    </source>
</evidence>
<evidence type="ECO:0000256" key="7">
    <source>
        <dbReference type="ARBA" id="ARBA00023049"/>
    </source>
</evidence>
<evidence type="ECO:0000259" key="10">
    <source>
        <dbReference type="Pfam" id="PF05193"/>
    </source>
</evidence>
<comment type="caution">
    <text evidence="11">The sequence shown here is derived from an EMBL/GenBank/DDBJ whole genome shotgun (WGS) entry which is preliminary data.</text>
</comment>
<evidence type="ECO:0000259" key="9">
    <source>
        <dbReference type="Pfam" id="PF00675"/>
    </source>
</evidence>
<dbReference type="InterPro" id="IPR011765">
    <property type="entry name" value="Pept_M16_N"/>
</dbReference>
<gene>
    <name evidence="11" type="ORF">APZ41_009175</name>
</gene>
<feature type="domain" description="Peptidase M16 C-terminal" evidence="10">
    <location>
        <begin position="215"/>
        <end position="399"/>
    </location>
</feature>
<dbReference type="RefSeq" id="WP_076970236.1">
    <property type="nucleotide sequence ID" value="NZ_LLWF02000023.1"/>
</dbReference>
<dbReference type="GO" id="GO:0006508">
    <property type="term" value="P:proteolysis"/>
    <property type="evidence" value="ECO:0007669"/>
    <property type="project" value="UniProtKB-KW"/>
</dbReference>
<dbReference type="STRING" id="207340.APZ41_009175"/>
<protein>
    <submittedName>
        <fullName evidence="11">Peptidase M16</fullName>
    </submittedName>
</protein>
<dbReference type="InterPro" id="IPR007863">
    <property type="entry name" value="Peptidase_M16_C"/>
</dbReference>
<dbReference type="InterPro" id="IPR001431">
    <property type="entry name" value="Pept_M16_Zn_BS"/>
</dbReference>
<dbReference type="EMBL" id="LLWF02000023">
    <property type="protein sequence ID" value="ONH83494.1"/>
    <property type="molecule type" value="Genomic_DNA"/>
</dbReference>
<evidence type="ECO:0000256" key="8">
    <source>
        <dbReference type="RuleBase" id="RU004447"/>
    </source>
</evidence>
<evidence type="ECO:0000313" key="11">
    <source>
        <dbReference type="EMBL" id="ONH83494.1"/>
    </source>
</evidence>
<dbReference type="PANTHER" id="PTHR43690">
    <property type="entry name" value="NARDILYSIN"/>
    <property type="match status" value="1"/>
</dbReference>
<evidence type="ECO:0000256" key="3">
    <source>
        <dbReference type="ARBA" id="ARBA00022670"/>
    </source>
</evidence>
<keyword evidence="12" id="KW-1185">Reference proteome</keyword>
<sequence>MTFRHLGMDMSLTRRAALAAAASLPLAPPALRAQPPEGAPAGEKRLFDAGLWRLPNGLRVAHIENRRAPVVAHYLYYGVGAGDDPAGRSGTAHFLEHMMFKGSPKVASGEFNQRVAREGGQDNAYTSRDVTAYHQTVEASRLQLMAMMEADRMREVTLPEAEVEPERNVILEERRQRTDANPRARFQEAYGAAMWGPQHWHGRPIIGWQEDIRAITRQDLLDFHSHWYAPRNGVLVVCGAVGEDELRRVVEAEYGGIPARELATQAPGRGRAAPPEAPLEARLVRNDAQVREAQYLRSWIAPTLTWGETGLAEPLEVLAHLFGGGAGSRLHRALVETGIAVSAGCYYDSDDLGAGTLMLYATPRRDVAPAKLEAAMEAEVARLLDQGVTEMEVARSRRQVTAGALLALDGLGAAPRMFGHVLSVGLGPEVVEFWPTRIRAVTEAQVAAAARSVFTHPSITGWLLPEGVSAS</sequence>
<keyword evidence="3" id="KW-0645">Protease</keyword>
<dbReference type="InterPro" id="IPR011249">
    <property type="entry name" value="Metalloenz_LuxS/M16"/>
</dbReference>
<dbReference type="PROSITE" id="PS00143">
    <property type="entry name" value="INSULINASE"/>
    <property type="match status" value="1"/>
</dbReference>
<comment type="cofactor">
    <cofactor evidence="1">
        <name>Zn(2+)</name>
        <dbReference type="ChEBI" id="CHEBI:29105"/>
    </cofactor>
</comment>
<accession>A0A1S8D6V7</accession>
<dbReference type="Pfam" id="PF00675">
    <property type="entry name" value="Peptidase_M16"/>
    <property type="match status" value="1"/>
</dbReference>
<evidence type="ECO:0000256" key="1">
    <source>
        <dbReference type="ARBA" id="ARBA00001947"/>
    </source>
</evidence>
<dbReference type="PANTHER" id="PTHR43690:SF17">
    <property type="entry name" value="PROTEIN YHJJ"/>
    <property type="match status" value="1"/>
</dbReference>
<dbReference type="OrthoDB" id="9811314at2"/>
<keyword evidence="4" id="KW-0479">Metal-binding</keyword>
<dbReference type="InterPro" id="IPR050626">
    <property type="entry name" value="Peptidase_M16"/>
</dbReference>
<proteinExistence type="inferred from homology"/>
<keyword evidence="7" id="KW-0482">Metalloprotease</keyword>
<dbReference type="Gene3D" id="3.30.830.10">
    <property type="entry name" value="Metalloenzyme, LuxS/M16 peptidase-like"/>
    <property type="match status" value="2"/>
</dbReference>
<dbReference type="GO" id="GO:0046872">
    <property type="term" value="F:metal ion binding"/>
    <property type="evidence" value="ECO:0007669"/>
    <property type="project" value="UniProtKB-KW"/>
</dbReference>
<feature type="domain" description="Peptidase M16 N-terminal" evidence="9">
    <location>
        <begin position="59"/>
        <end position="196"/>
    </location>
</feature>
<dbReference type="SUPFAM" id="SSF63411">
    <property type="entry name" value="LuxS/MPP-like metallohydrolase"/>
    <property type="match status" value="2"/>
</dbReference>
<organism evidence="11 12">
    <name type="scientific">Roseomonas mucosa</name>
    <dbReference type="NCBI Taxonomy" id="207340"/>
    <lineage>
        <taxon>Bacteria</taxon>
        <taxon>Pseudomonadati</taxon>
        <taxon>Pseudomonadota</taxon>
        <taxon>Alphaproteobacteria</taxon>
        <taxon>Acetobacterales</taxon>
        <taxon>Roseomonadaceae</taxon>
        <taxon>Roseomonas</taxon>
    </lineage>
</organism>
<reference evidence="11" key="1">
    <citation type="submission" date="2016-12" db="EMBL/GenBank/DDBJ databases">
        <title>Draft genome sequence of Roseomonas mucosa strain AU37, isolated from a peripheral intravenous catheter.</title>
        <authorList>
            <person name="Choudhury M.A."/>
            <person name="Sidjabat H.E."/>
            <person name="Wailan A.M."/>
            <person name="Zhang L."/>
            <person name="Marsh N.M."/>
            <person name="Rickard C.M."/>
            <person name="Davies M."/>
            <person name="Mcmillan D.J."/>
        </authorList>
    </citation>
    <scope>NUCLEOTIDE SEQUENCE [LARGE SCALE GENOMIC DNA]</scope>
    <source>
        <strain evidence="11">AU37</strain>
    </source>
</reference>
<evidence type="ECO:0000256" key="2">
    <source>
        <dbReference type="ARBA" id="ARBA00007261"/>
    </source>
</evidence>
<evidence type="ECO:0000256" key="4">
    <source>
        <dbReference type="ARBA" id="ARBA00022723"/>
    </source>
</evidence>
<dbReference type="GO" id="GO:0004222">
    <property type="term" value="F:metalloendopeptidase activity"/>
    <property type="evidence" value="ECO:0007669"/>
    <property type="project" value="InterPro"/>
</dbReference>
<comment type="similarity">
    <text evidence="2 8">Belongs to the peptidase M16 family.</text>
</comment>
<evidence type="ECO:0000313" key="12">
    <source>
        <dbReference type="Proteomes" id="UP000054844"/>
    </source>
</evidence>
<dbReference type="AlphaFoldDB" id="A0A1S8D6V7"/>
<keyword evidence="6" id="KW-0862">Zinc</keyword>
<dbReference type="Pfam" id="PF05193">
    <property type="entry name" value="Peptidase_M16_C"/>
    <property type="match status" value="1"/>
</dbReference>
<keyword evidence="5" id="KW-0378">Hydrolase</keyword>
<evidence type="ECO:0000256" key="5">
    <source>
        <dbReference type="ARBA" id="ARBA00022801"/>
    </source>
</evidence>